<keyword evidence="5 6" id="KW-0472">Membrane</keyword>
<accession>A0ABT7N745</accession>
<feature type="transmembrane region" description="Helical" evidence="6">
    <location>
        <begin position="232"/>
        <end position="252"/>
    </location>
</feature>
<dbReference type="PANTHER" id="PTHR34820">
    <property type="entry name" value="INNER MEMBRANE PROTEIN YEBZ"/>
    <property type="match status" value="1"/>
</dbReference>
<comment type="caution">
    <text evidence="8">The sequence shown here is derived from an EMBL/GenBank/DDBJ whole genome shotgun (WGS) entry which is preliminary data.</text>
</comment>
<evidence type="ECO:0000256" key="5">
    <source>
        <dbReference type="ARBA" id="ARBA00023136"/>
    </source>
</evidence>
<evidence type="ECO:0000313" key="9">
    <source>
        <dbReference type="Proteomes" id="UP001174908"/>
    </source>
</evidence>
<dbReference type="InterPro" id="IPR032694">
    <property type="entry name" value="CopC/D"/>
</dbReference>
<feature type="transmembrane region" description="Helical" evidence="6">
    <location>
        <begin position="12"/>
        <end position="32"/>
    </location>
</feature>
<evidence type="ECO:0000259" key="7">
    <source>
        <dbReference type="Pfam" id="PF05425"/>
    </source>
</evidence>
<feature type="domain" description="Copper resistance protein D" evidence="7">
    <location>
        <begin position="194"/>
        <end position="298"/>
    </location>
</feature>
<keyword evidence="3 6" id="KW-0812">Transmembrane</keyword>
<evidence type="ECO:0000256" key="4">
    <source>
        <dbReference type="ARBA" id="ARBA00022989"/>
    </source>
</evidence>
<reference evidence="8" key="1">
    <citation type="submission" date="2023-06" db="EMBL/GenBank/DDBJ databases">
        <authorList>
            <person name="Jiang Y."/>
            <person name="Liu Q."/>
        </authorList>
    </citation>
    <scope>NUCLEOTIDE SEQUENCE</scope>
    <source>
        <strain evidence="8">CGMCC 1.12089</strain>
    </source>
</reference>
<feature type="transmembrane region" description="Helical" evidence="6">
    <location>
        <begin position="120"/>
        <end position="137"/>
    </location>
</feature>
<keyword evidence="9" id="KW-1185">Reference proteome</keyword>
<dbReference type="Pfam" id="PF05425">
    <property type="entry name" value="CopD"/>
    <property type="match status" value="1"/>
</dbReference>
<evidence type="ECO:0000256" key="2">
    <source>
        <dbReference type="ARBA" id="ARBA00022475"/>
    </source>
</evidence>
<comment type="subcellular location">
    <subcellularLocation>
        <location evidence="1">Cell membrane</location>
        <topology evidence="1">Multi-pass membrane protein</topology>
    </subcellularLocation>
</comment>
<dbReference type="EMBL" id="JASZYV010000001">
    <property type="protein sequence ID" value="MDM0043759.1"/>
    <property type="molecule type" value="Genomic_DNA"/>
</dbReference>
<feature type="transmembrane region" description="Helical" evidence="6">
    <location>
        <begin position="157"/>
        <end position="176"/>
    </location>
</feature>
<gene>
    <name evidence="8" type="primary">copD</name>
    <name evidence="8" type="ORF">QTH91_04625</name>
</gene>
<evidence type="ECO:0000313" key="8">
    <source>
        <dbReference type="EMBL" id="MDM0043759.1"/>
    </source>
</evidence>
<dbReference type="NCBIfam" id="NF033808">
    <property type="entry name" value="copper_CopD"/>
    <property type="match status" value="1"/>
</dbReference>
<sequence length="305" mass="32141">MEDWITISLRFALYLALAATFGIALFGVYAFRMESRWVSVAPRFARAATLGALLAMLLSIGALVALAKTLVGVETFGELNDQVFRTILFQTPVGASWLVRLSALAAFVGIGLLSVSLKGRLTVMSGLGAVALATLAWSGHGAMSEGMQGNLHLIADVVHLLAAGAWVGALFAFVMLAGPRRATPQSVEVLRTLSKGFSSVGTTIVVALVVTGVLNYLAIVGANVEPIFNTRYGALLGLKLVLFAGMVVLAAANRFALTPQLELALTTGKHLRAFKMLRRSLFVEAGLSTLVIACVAWLGVLSPGR</sequence>
<evidence type="ECO:0000256" key="3">
    <source>
        <dbReference type="ARBA" id="ARBA00022692"/>
    </source>
</evidence>
<feature type="transmembrane region" description="Helical" evidence="6">
    <location>
        <begin position="44"/>
        <end position="67"/>
    </location>
</feature>
<protein>
    <submittedName>
        <fullName evidence="8">Copper homeostasis membrane protein CopD</fullName>
    </submittedName>
</protein>
<feature type="transmembrane region" description="Helical" evidence="6">
    <location>
        <begin position="281"/>
        <end position="300"/>
    </location>
</feature>
<dbReference type="Proteomes" id="UP001174908">
    <property type="component" value="Unassembled WGS sequence"/>
</dbReference>
<evidence type="ECO:0000256" key="1">
    <source>
        <dbReference type="ARBA" id="ARBA00004651"/>
    </source>
</evidence>
<evidence type="ECO:0000256" key="6">
    <source>
        <dbReference type="SAM" id="Phobius"/>
    </source>
</evidence>
<dbReference type="PANTHER" id="PTHR34820:SF4">
    <property type="entry name" value="INNER MEMBRANE PROTEIN YEBZ"/>
    <property type="match status" value="1"/>
</dbReference>
<dbReference type="RefSeq" id="WP_286658843.1">
    <property type="nucleotide sequence ID" value="NZ_JASZYV010000001.1"/>
</dbReference>
<organism evidence="8 9">
    <name type="scientific">Variovorax dokdonensis</name>
    <dbReference type="NCBI Taxonomy" id="344883"/>
    <lineage>
        <taxon>Bacteria</taxon>
        <taxon>Pseudomonadati</taxon>
        <taxon>Pseudomonadota</taxon>
        <taxon>Betaproteobacteria</taxon>
        <taxon>Burkholderiales</taxon>
        <taxon>Comamonadaceae</taxon>
        <taxon>Variovorax</taxon>
    </lineage>
</organism>
<keyword evidence="2" id="KW-1003">Cell membrane</keyword>
<feature type="transmembrane region" description="Helical" evidence="6">
    <location>
        <begin position="197"/>
        <end position="220"/>
    </location>
</feature>
<dbReference type="InterPro" id="IPR047689">
    <property type="entry name" value="CopD"/>
</dbReference>
<name>A0ABT7N745_9BURK</name>
<feature type="transmembrane region" description="Helical" evidence="6">
    <location>
        <begin position="87"/>
        <end position="113"/>
    </location>
</feature>
<proteinExistence type="predicted"/>
<dbReference type="InterPro" id="IPR008457">
    <property type="entry name" value="Cu-R_CopD_dom"/>
</dbReference>
<keyword evidence="4 6" id="KW-1133">Transmembrane helix</keyword>